<feature type="domain" description="Cache" evidence="6">
    <location>
        <begin position="32"/>
        <end position="257"/>
    </location>
</feature>
<dbReference type="RefSeq" id="WP_342959233.1">
    <property type="nucleotide sequence ID" value="NZ_JAZHFZ010000024.1"/>
</dbReference>
<name>A0ABU9R8V7_9BURK</name>
<keyword evidence="4" id="KW-1133">Transmembrane helix</keyword>
<proteinExistence type="predicted"/>
<comment type="caution">
    <text evidence="7">The sequence shown here is derived from an EMBL/GenBank/DDBJ whole genome shotgun (WGS) entry which is preliminary data.</text>
</comment>
<dbReference type="Proteomes" id="UP001481677">
    <property type="component" value="Unassembled WGS sequence"/>
</dbReference>
<dbReference type="CDD" id="cd12912">
    <property type="entry name" value="PDC2_MCP_like"/>
    <property type="match status" value="1"/>
</dbReference>
<evidence type="ECO:0000256" key="5">
    <source>
        <dbReference type="ARBA" id="ARBA00023136"/>
    </source>
</evidence>
<dbReference type="Gene3D" id="3.30.450.20">
    <property type="entry name" value="PAS domain"/>
    <property type="match status" value="2"/>
</dbReference>
<evidence type="ECO:0000256" key="3">
    <source>
        <dbReference type="ARBA" id="ARBA00022692"/>
    </source>
</evidence>
<evidence type="ECO:0000256" key="1">
    <source>
        <dbReference type="ARBA" id="ARBA00004651"/>
    </source>
</evidence>
<dbReference type="CDD" id="cd12913">
    <property type="entry name" value="PDC1_MCP_like"/>
    <property type="match status" value="1"/>
</dbReference>
<dbReference type="Pfam" id="PF02743">
    <property type="entry name" value="dCache_1"/>
    <property type="match status" value="1"/>
</dbReference>
<keyword evidence="3" id="KW-0812">Transmembrane</keyword>
<dbReference type="EMBL" id="JAZHGA010000023">
    <property type="protein sequence ID" value="MEM5343409.1"/>
    <property type="molecule type" value="Genomic_DNA"/>
</dbReference>
<keyword evidence="8" id="KW-1185">Reference proteome</keyword>
<evidence type="ECO:0000256" key="4">
    <source>
        <dbReference type="ARBA" id="ARBA00022989"/>
    </source>
</evidence>
<organism evidence="7 8">
    <name type="scientific">Paraburkholderia azotifigens</name>
    <dbReference type="NCBI Taxonomy" id="2057004"/>
    <lineage>
        <taxon>Bacteria</taxon>
        <taxon>Pseudomonadati</taxon>
        <taxon>Pseudomonadota</taxon>
        <taxon>Betaproteobacteria</taxon>
        <taxon>Burkholderiales</taxon>
        <taxon>Burkholderiaceae</taxon>
        <taxon>Paraburkholderia</taxon>
    </lineage>
</organism>
<evidence type="ECO:0000313" key="8">
    <source>
        <dbReference type="Proteomes" id="UP001481677"/>
    </source>
</evidence>
<accession>A0ABU9R8V7</accession>
<dbReference type="InterPro" id="IPR029151">
    <property type="entry name" value="Sensor-like_sf"/>
</dbReference>
<evidence type="ECO:0000259" key="6">
    <source>
        <dbReference type="Pfam" id="PF02743"/>
    </source>
</evidence>
<evidence type="ECO:0000256" key="2">
    <source>
        <dbReference type="ARBA" id="ARBA00022475"/>
    </source>
</evidence>
<reference evidence="7 8" key="1">
    <citation type="submission" date="2024-01" db="EMBL/GenBank/DDBJ databases">
        <title>The diversity of rhizobia nodulating Mimosa spp. in eleven states of Brazil covering several biomes is determined by host plant, location, and edaphic factors.</title>
        <authorList>
            <person name="Rouws L."/>
            <person name="Barauna A."/>
            <person name="Beukes C."/>
            <person name="De Faria S.M."/>
            <person name="Gross E."/>
            <person name="Dos Reis Junior F.B."/>
            <person name="Simon M."/>
            <person name="Maluk M."/>
            <person name="Odee D.W."/>
            <person name="Kenicer G."/>
            <person name="Young J.P.W."/>
            <person name="Reis V.M."/>
            <person name="Zilli J."/>
            <person name="James E.K."/>
        </authorList>
    </citation>
    <scope>NUCLEOTIDE SEQUENCE [LARGE SCALE GENOMIC DNA]</scope>
    <source>
        <strain evidence="7 8">JPY530</strain>
    </source>
</reference>
<comment type="subcellular location">
    <subcellularLocation>
        <location evidence="1">Cell membrane</location>
        <topology evidence="1">Multi-pass membrane protein</topology>
    </subcellularLocation>
</comment>
<keyword evidence="2" id="KW-1003">Cell membrane</keyword>
<protein>
    <submittedName>
        <fullName evidence="7">Cache domain-containing protein</fullName>
    </submittedName>
</protein>
<keyword evidence="5" id="KW-0472">Membrane</keyword>
<evidence type="ECO:0000313" key="7">
    <source>
        <dbReference type="EMBL" id="MEM5343409.1"/>
    </source>
</evidence>
<gene>
    <name evidence="7" type="ORF">V4C56_27775</name>
</gene>
<dbReference type="SUPFAM" id="SSF103190">
    <property type="entry name" value="Sensory domain-like"/>
    <property type="match status" value="1"/>
</dbReference>
<sequence>MIATLKGRVVMAALAVTAIGLAAVASVILFATQRGATETLQSDLKQVAQANATEISNWAVSKQLVVKSLMPAVTKEDLSNELAAAQTAGDFDDVYVGYADRRATFFQKRQRAADYDPTKRGWYIGAAKANGPFISKPYVGAGSKKLTVTFAAPVNANGTVGAVVAADVLMESVQKTLAAIRPTSSSLAFLEGADGTVIAHPNDEAVLKTVDQVFPGVTAGQIDRLSDSGTTGESSRDGREQTVLVTKVDGTPWRLVILVDTGEVSLTGIFEPFRDRRNRATG</sequence>
<dbReference type="InterPro" id="IPR033479">
    <property type="entry name" value="dCache_1"/>
</dbReference>